<keyword evidence="2" id="KW-1185">Reference proteome</keyword>
<gene>
    <name evidence="1" type="ORF">TEA_005408</name>
</gene>
<accession>A0A4S4DB48</accession>
<proteinExistence type="predicted"/>
<dbReference type="AlphaFoldDB" id="A0A4S4DB48"/>
<reference evidence="1 2" key="1">
    <citation type="journal article" date="2018" name="Proc. Natl. Acad. Sci. U.S.A.">
        <title>Draft genome sequence of Camellia sinensis var. sinensis provides insights into the evolution of the tea genome and tea quality.</title>
        <authorList>
            <person name="Wei C."/>
            <person name="Yang H."/>
            <person name="Wang S."/>
            <person name="Zhao J."/>
            <person name="Liu C."/>
            <person name="Gao L."/>
            <person name="Xia E."/>
            <person name="Lu Y."/>
            <person name="Tai Y."/>
            <person name="She G."/>
            <person name="Sun J."/>
            <person name="Cao H."/>
            <person name="Tong W."/>
            <person name="Gao Q."/>
            <person name="Li Y."/>
            <person name="Deng W."/>
            <person name="Jiang X."/>
            <person name="Wang W."/>
            <person name="Chen Q."/>
            <person name="Zhang S."/>
            <person name="Li H."/>
            <person name="Wu J."/>
            <person name="Wang P."/>
            <person name="Li P."/>
            <person name="Shi C."/>
            <person name="Zheng F."/>
            <person name="Jian J."/>
            <person name="Huang B."/>
            <person name="Shan D."/>
            <person name="Shi M."/>
            <person name="Fang C."/>
            <person name="Yue Y."/>
            <person name="Li F."/>
            <person name="Li D."/>
            <person name="Wei S."/>
            <person name="Han B."/>
            <person name="Jiang C."/>
            <person name="Yin Y."/>
            <person name="Xia T."/>
            <person name="Zhang Z."/>
            <person name="Bennetzen J.L."/>
            <person name="Zhao S."/>
            <person name="Wan X."/>
        </authorList>
    </citation>
    <scope>NUCLEOTIDE SEQUENCE [LARGE SCALE GENOMIC DNA]</scope>
    <source>
        <strain evidence="2">cv. Shuchazao</strain>
        <tissue evidence="1">Leaf</tissue>
    </source>
</reference>
<protein>
    <submittedName>
        <fullName evidence="1">Uncharacterized protein</fullName>
    </submittedName>
</protein>
<evidence type="ECO:0000313" key="1">
    <source>
        <dbReference type="EMBL" id="THF99771.1"/>
    </source>
</evidence>
<name>A0A4S4DB48_CAMSN</name>
<dbReference type="Proteomes" id="UP000306102">
    <property type="component" value="Unassembled WGS sequence"/>
</dbReference>
<sequence>MMESEVEGLRMRDRARDRACREVEAVVDWLRICSNLARNCCSIYGVEWHYIGEGLGSRCSVVEVVGEVGASGDGRVWCLPPRVELCPWGSYKKILEVASISLKQCLRGEMHRKSEAHDKATECHWKISKPALLYSGTSKLQYLLAV</sequence>
<comment type="caution">
    <text evidence="1">The sequence shown here is derived from an EMBL/GenBank/DDBJ whole genome shotgun (WGS) entry which is preliminary data.</text>
</comment>
<evidence type="ECO:0000313" key="2">
    <source>
        <dbReference type="Proteomes" id="UP000306102"/>
    </source>
</evidence>
<organism evidence="1 2">
    <name type="scientific">Camellia sinensis var. sinensis</name>
    <name type="common">China tea</name>
    <dbReference type="NCBI Taxonomy" id="542762"/>
    <lineage>
        <taxon>Eukaryota</taxon>
        <taxon>Viridiplantae</taxon>
        <taxon>Streptophyta</taxon>
        <taxon>Embryophyta</taxon>
        <taxon>Tracheophyta</taxon>
        <taxon>Spermatophyta</taxon>
        <taxon>Magnoliopsida</taxon>
        <taxon>eudicotyledons</taxon>
        <taxon>Gunneridae</taxon>
        <taxon>Pentapetalae</taxon>
        <taxon>asterids</taxon>
        <taxon>Ericales</taxon>
        <taxon>Theaceae</taxon>
        <taxon>Camellia</taxon>
    </lineage>
</organism>
<dbReference type="EMBL" id="SDRB02011865">
    <property type="protein sequence ID" value="THF99771.1"/>
    <property type="molecule type" value="Genomic_DNA"/>
</dbReference>